<evidence type="ECO:0000313" key="3">
    <source>
        <dbReference type="EMBL" id="SEB45947.1"/>
    </source>
</evidence>
<dbReference type="EMBL" id="FNTB01000001">
    <property type="protein sequence ID" value="SEB45947.1"/>
    <property type="molecule type" value="Genomic_DNA"/>
</dbReference>
<accession>A0A1H4JIF0</accession>
<keyword evidence="1" id="KW-0472">Membrane</keyword>
<feature type="chain" id="PRO_5010343584" evidence="2">
    <location>
        <begin position="20"/>
        <end position="162"/>
    </location>
</feature>
<proteinExistence type="predicted"/>
<protein>
    <submittedName>
        <fullName evidence="3">Uncharacterized protein</fullName>
    </submittedName>
</protein>
<dbReference type="AlphaFoldDB" id="A0A1H4JIF0"/>
<gene>
    <name evidence="3" type="ORF">SAMN05192540_0386</name>
</gene>
<sequence length="162" mass="18020">MKVKCFLIVLFAMAINVSAQEITTFTGIWGMEYYQDDKEITKKEVKELFSSNDEIYSDWKKADTKKSIATIALVGEIVGVTWGSVELFNNDPFVSDRDKARKAIGPLLGGIGSGIIAIIFLNGSYKARKQAILAYNKQFDDKTAFKLIPVANENGLGIALRW</sequence>
<evidence type="ECO:0000256" key="1">
    <source>
        <dbReference type="SAM" id="Phobius"/>
    </source>
</evidence>
<keyword evidence="1" id="KW-1133">Transmembrane helix</keyword>
<evidence type="ECO:0000313" key="4">
    <source>
        <dbReference type="Proteomes" id="UP000183038"/>
    </source>
</evidence>
<reference evidence="3 4" key="1">
    <citation type="submission" date="2016-10" db="EMBL/GenBank/DDBJ databases">
        <authorList>
            <person name="de Groot N.N."/>
        </authorList>
    </citation>
    <scope>NUCLEOTIDE SEQUENCE [LARGE SCALE GENOMIC DNA]</scope>
    <source>
        <strain evidence="3 4">MAR_2009_71</strain>
    </source>
</reference>
<keyword evidence="2" id="KW-0732">Signal</keyword>
<organism evidence="3 4">
    <name type="scientific">Maribacter dokdonensis</name>
    <dbReference type="NCBI Taxonomy" id="320912"/>
    <lineage>
        <taxon>Bacteria</taxon>
        <taxon>Pseudomonadati</taxon>
        <taxon>Bacteroidota</taxon>
        <taxon>Flavobacteriia</taxon>
        <taxon>Flavobacteriales</taxon>
        <taxon>Flavobacteriaceae</taxon>
        <taxon>Maribacter</taxon>
    </lineage>
</organism>
<dbReference type="RefSeq" id="WP_074669869.1">
    <property type="nucleotide sequence ID" value="NZ_FNTB01000001.1"/>
</dbReference>
<evidence type="ECO:0000256" key="2">
    <source>
        <dbReference type="SAM" id="SignalP"/>
    </source>
</evidence>
<name>A0A1H4JIF0_9FLAO</name>
<dbReference type="OrthoDB" id="1431070at2"/>
<feature type="signal peptide" evidence="2">
    <location>
        <begin position="1"/>
        <end position="19"/>
    </location>
</feature>
<dbReference type="Proteomes" id="UP000183038">
    <property type="component" value="Unassembled WGS sequence"/>
</dbReference>
<keyword evidence="1" id="KW-0812">Transmembrane</keyword>
<feature type="transmembrane region" description="Helical" evidence="1">
    <location>
        <begin position="103"/>
        <end position="121"/>
    </location>
</feature>